<protein>
    <submittedName>
        <fullName evidence="2">Uncharacterized protein</fullName>
    </submittedName>
</protein>
<dbReference type="EMBL" id="FUWH01000010">
    <property type="protein sequence ID" value="SKA09437.1"/>
    <property type="molecule type" value="Genomic_DNA"/>
</dbReference>
<gene>
    <name evidence="2" type="ORF">SAMN04488132_11036</name>
</gene>
<accession>A0A1T4R0N8</accession>
<dbReference type="Proteomes" id="UP000190888">
    <property type="component" value="Unassembled WGS sequence"/>
</dbReference>
<organism evidence="2 3">
    <name type="scientific">Sediminibacterium ginsengisoli</name>
    <dbReference type="NCBI Taxonomy" id="413434"/>
    <lineage>
        <taxon>Bacteria</taxon>
        <taxon>Pseudomonadati</taxon>
        <taxon>Bacteroidota</taxon>
        <taxon>Chitinophagia</taxon>
        <taxon>Chitinophagales</taxon>
        <taxon>Chitinophagaceae</taxon>
        <taxon>Sediminibacterium</taxon>
    </lineage>
</organism>
<keyword evidence="1" id="KW-0812">Transmembrane</keyword>
<sequence>MYDDASDLLKNSSLAGQRILTAMYLRDTKTYSLMKRFFTFFVILSICLGFAGCMKEANDERLPVICYFEQYVPVRVLNASGDDLLSPAKLQGGTFNIRWGFPGRDTMAYSKMTPGTYVISGQADQYYFSVPLTHADKGLTVQFSLKQNETETLFIRTSADTTRPYGVTEVIFNGKKVTPVTLFGTSAYGLELIK</sequence>
<proteinExistence type="predicted"/>
<feature type="transmembrane region" description="Helical" evidence="1">
    <location>
        <begin position="33"/>
        <end position="53"/>
    </location>
</feature>
<evidence type="ECO:0000313" key="3">
    <source>
        <dbReference type="Proteomes" id="UP000190888"/>
    </source>
</evidence>
<reference evidence="2 3" key="1">
    <citation type="submission" date="2017-02" db="EMBL/GenBank/DDBJ databases">
        <authorList>
            <person name="Peterson S.W."/>
        </authorList>
    </citation>
    <scope>NUCLEOTIDE SEQUENCE [LARGE SCALE GENOMIC DNA]</scope>
    <source>
        <strain evidence="2 3">DSM 22335</strain>
    </source>
</reference>
<evidence type="ECO:0000313" key="2">
    <source>
        <dbReference type="EMBL" id="SKA09437.1"/>
    </source>
</evidence>
<dbReference type="AlphaFoldDB" id="A0A1T4R0N8"/>
<keyword evidence="3" id="KW-1185">Reference proteome</keyword>
<name>A0A1T4R0N8_9BACT</name>
<keyword evidence="1" id="KW-1133">Transmembrane helix</keyword>
<evidence type="ECO:0000256" key="1">
    <source>
        <dbReference type="SAM" id="Phobius"/>
    </source>
</evidence>
<keyword evidence="1" id="KW-0472">Membrane</keyword>